<dbReference type="InterPro" id="IPR045155">
    <property type="entry name" value="Beta-lactam_cat"/>
</dbReference>
<dbReference type="GO" id="GO:0030655">
    <property type="term" value="P:beta-lactam antibiotic catabolic process"/>
    <property type="evidence" value="ECO:0007669"/>
    <property type="project" value="InterPro"/>
</dbReference>
<accession>A0A5N0EIU6</accession>
<protein>
    <recommendedName>
        <fullName evidence="1">Beta-lactamase class A catalytic domain-containing protein</fullName>
    </recommendedName>
</protein>
<feature type="domain" description="Beta-lactamase class A catalytic" evidence="1">
    <location>
        <begin position="118"/>
        <end position="261"/>
    </location>
</feature>
<dbReference type="OrthoDB" id="4981298at2"/>
<dbReference type="GO" id="GO:0046677">
    <property type="term" value="P:response to antibiotic"/>
    <property type="evidence" value="ECO:0007669"/>
    <property type="project" value="InterPro"/>
</dbReference>
<evidence type="ECO:0000313" key="3">
    <source>
        <dbReference type="Proteomes" id="UP000323876"/>
    </source>
</evidence>
<dbReference type="PANTHER" id="PTHR35333:SF3">
    <property type="entry name" value="BETA-LACTAMASE-TYPE TRANSPEPTIDASE FOLD CONTAINING PROTEIN"/>
    <property type="match status" value="1"/>
</dbReference>
<name>A0A5N0EIU6_9NOCA</name>
<reference evidence="2 3" key="1">
    <citation type="submission" date="2019-09" db="EMBL/GenBank/DDBJ databases">
        <authorList>
            <person name="Wang X."/>
        </authorList>
    </citation>
    <scope>NUCLEOTIDE SEQUENCE [LARGE SCALE GENOMIC DNA]</scope>
    <source>
        <strain evidence="2 3">CICC 11023</strain>
    </source>
</reference>
<dbReference type="InterPro" id="IPR012338">
    <property type="entry name" value="Beta-lactam/transpept-like"/>
</dbReference>
<evidence type="ECO:0000313" key="2">
    <source>
        <dbReference type="EMBL" id="KAA8887995.1"/>
    </source>
</evidence>
<organism evidence="2 3">
    <name type="scientific">Nocardia colli</name>
    <dbReference type="NCBI Taxonomy" id="2545717"/>
    <lineage>
        <taxon>Bacteria</taxon>
        <taxon>Bacillati</taxon>
        <taxon>Actinomycetota</taxon>
        <taxon>Actinomycetes</taxon>
        <taxon>Mycobacteriales</taxon>
        <taxon>Nocardiaceae</taxon>
        <taxon>Nocardia</taxon>
    </lineage>
</organism>
<dbReference type="Pfam" id="PF13354">
    <property type="entry name" value="Beta-lactamase2"/>
    <property type="match status" value="1"/>
</dbReference>
<dbReference type="SUPFAM" id="SSF56601">
    <property type="entry name" value="beta-lactamase/transpeptidase-like"/>
    <property type="match status" value="1"/>
</dbReference>
<dbReference type="PANTHER" id="PTHR35333">
    <property type="entry name" value="BETA-LACTAMASE"/>
    <property type="match status" value="1"/>
</dbReference>
<dbReference type="GO" id="GO:0008800">
    <property type="term" value="F:beta-lactamase activity"/>
    <property type="evidence" value="ECO:0007669"/>
    <property type="project" value="InterPro"/>
</dbReference>
<dbReference type="Gene3D" id="3.40.710.10">
    <property type="entry name" value="DD-peptidase/beta-lactamase superfamily"/>
    <property type="match status" value="1"/>
</dbReference>
<gene>
    <name evidence="2" type="ORF">F3087_13005</name>
</gene>
<dbReference type="AlphaFoldDB" id="A0A5N0EIU6"/>
<dbReference type="InterPro" id="IPR000871">
    <property type="entry name" value="Beta-lactam_class-A"/>
</dbReference>
<evidence type="ECO:0000259" key="1">
    <source>
        <dbReference type="Pfam" id="PF13354"/>
    </source>
</evidence>
<comment type="caution">
    <text evidence="2">The sequence shown here is derived from an EMBL/GenBank/DDBJ whole genome shotgun (WGS) entry which is preliminary data.</text>
</comment>
<dbReference type="RefSeq" id="WP_150402166.1">
    <property type="nucleotide sequence ID" value="NZ_VXLC01000004.1"/>
</dbReference>
<sequence length="291" mass="30275">MAISALVAAPLATARPHDQDFVPPTPPAAMTPVRGTLAPHPLRTAGPSTELAQQMQAAIQAVSPGTEVGIDVVDLDSGTTLVGLNPDQQFYTASVVKLLIALDALNQQGWQPDSDTADRVATMLSASDDHIADELWDEHGGDSIVSRMIDAIGLTATQPPEDPEQWGETLTTARDVVAIYRFLATTVPEPSRSLVVDALRGTSEISADGTDQYFGIPDGLSGVSWAVKQGWMSLDTSTTLDTTGLVGPTTGRLPYVVVVLTSQPAGIDWATGGSALTAGIGVLRGLVGEPG</sequence>
<dbReference type="Proteomes" id="UP000323876">
    <property type="component" value="Unassembled WGS sequence"/>
</dbReference>
<dbReference type="EMBL" id="VXLC01000004">
    <property type="protein sequence ID" value="KAA8887995.1"/>
    <property type="molecule type" value="Genomic_DNA"/>
</dbReference>
<proteinExistence type="predicted"/>
<keyword evidence="3" id="KW-1185">Reference proteome</keyword>